<keyword evidence="6" id="KW-0539">Nucleus</keyword>
<feature type="domain" description="HTH myb-type" evidence="8">
    <location>
        <begin position="22"/>
        <end position="77"/>
    </location>
</feature>
<keyword evidence="10" id="KW-1185">Reference proteome</keyword>
<comment type="caution">
    <text evidence="9">The sequence shown here is derived from an EMBL/GenBank/DDBJ whole genome shotgun (WGS) entry which is preliminary data.</text>
</comment>
<evidence type="ECO:0000256" key="6">
    <source>
        <dbReference type="ARBA" id="ARBA00023242"/>
    </source>
</evidence>
<evidence type="ECO:0000256" key="1">
    <source>
        <dbReference type="ARBA" id="ARBA00004123"/>
    </source>
</evidence>
<gene>
    <name evidence="9" type="ORF">PHJA_000775700</name>
</gene>
<evidence type="ECO:0000313" key="10">
    <source>
        <dbReference type="Proteomes" id="UP000653305"/>
    </source>
</evidence>
<keyword evidence="4" id="KW-0238">DNA-binding</keyword>
<keyword evidence="2" id="KW-0677">Repeat</keyword>
<evidence type="ECO:0000256" key="2">
    <source>
        <dbReference type="ARBA" id="ARBA00022737"/>
    </source>
</evidence>
<dbReference type="OrthoDB" id="2143914at2759"/>
<accession>A0A830BLI3</accession>
<dbReference type="EMBL" id="BMAC01000123">
    <property type="protein sequence ID" value="GFP86319.1"/>
    <property type="molecule type" value="Genomic_DNA"/>
</dbReference>
<dbReference type="AlphaFoldDB" id="A0A830BLI3"/>
<dbReference type="PANTHER" id="PTHR45614">
    <property type="entry name" value="MYB PROTEIN-RELATED"/>
    <property type="match status" value="1"/>
</dbReference>
<sequence>MDEFVAAALDGGAWEADDGGGARGKVRGSWSPEEDAILTAVVKKFGPRNWSLIARGVPGRSGKSCRLRWCNQLDPCVERKPFTEEEDHIIFEAHKIHGNKWASIAKLLPGRTDNAIKNHWNSTLRRRCLKIRSNPEHYNSNRNLMNAFPEESPLGPPLNSFVPVNETNVEKSKQHEETAEISENVNLIEDNARISNQPLVEKTYPSVEENRPIISRPIPKVGAFTVYNPSRTVDLAKQDSGILKFLDGEFGEAVIRVQCGFGCCEAPGGHFCKSSLLGPEFVEYEDVPNIVSPELALLATDLNNIAWMRRGLEKVSPSKMTVPLRAEVEGLG</sequence>
<dbReference type="GO" id="GO:0000978">
    <property type="term" value="F:RNA polymerase II cis-regulatory region sequence-specific DNA binding"/>
    <property type="evidence" value="ECO:0007669"/>
    <property type="project" value="TreeGrafter"/>
</dbReference>
<dbReference type="InterPro" id="IPR009057">
    <property type="entry name" value="Homeodomain-like_sf"/>
</dbReference>
<dbReference type="PANTHER" id="PTHR45614:SF25">
    <property type="entry name" value="MYB PROTEIN"/>
    <property type="match status" value="1"/>
</dbReference>
<dbReference type="SMART" id="SM00717">
    <property type="entry name" value="SANT"/>
    <property type="match status" value="2"/>
</dbReference>
<dbReference type="PROSITE" id="PS50090">
    <property type="entry name" value="MYB_LIKE"/>
    <property type="match status" value="2"/>
</dbReference>
<evidence type="ECO:0000256" key="5">
    <source>
        <dbReference type="ARBA" id="ARBA00023163"/>
    </source>
</evidence>
<dbReference type="GO" id="GO:0005634">
    <property type="term" value="C:nucleus"/>
    <property type="evidence" value="ECO:0007669"/>
    <property type="project" value="UniProtKB-SubCell"/>
</dbReference>
<feature type="domain" description="Myb-like" evidence="7">
    <location>
        <begin position="22"/>
        <end position="73"/>
    </location>
</feature>
<feature type="domain" description="HTH myb-type" evidence="8">
    <location>
        <begin position="79"/>
        <end position="128"/>
    </location>
</feature>
<dbReference type="Pfam" id="PF00249">
    <property type="entry name" value="Myb_DNA-binding"/>
    <property type="match status" value="2"/>
</dbReference>
<feature type="domain" description="Myb-like" evidence="7">
    <location>
        <begin position="74"/>
        <end position="124"/>
    </location>
</feature>
<dbReference type="InterPro" id="IPR050560">
    <property type="entry name" value="MYB_TF"/>
</dbReference>
<dbReference type="Proteomes" id="UP000653305">
    <property type="component" value="Unassembled WGS sequence"/>
</dbReference>
<evidence type="ECO:0000259" key="7">
    <source>
        <dbReference type="PROSITE" id="PS50090"/>
    </source>
</evidence>
<proteinExistence type="predicted"/>
<name>A0A830BLI3_9LAMI</name>
<dbReference type="FunFam" id="1.10.10.60:FF:000060">
    <property type="entry name" value="MYB transcription factor"/>
    <property type="match status" value="1"/>
</dbReference>
<protein>
    <submittedName>
        <fullName evidence="9">Transcription factor myb44</fullName>
    </submittedName>
</protein>
<dbReference type="Gene3D" id="1.10.10.60">
    <property type="entry name" value="Homeodomain-like"/>
    <property type="match status" value="2"/>
</dbReference>
<reference evidence="9" key="1">
    <citation type="submission" date="2020-07" db="EMBL/GenBank/DDBJ databases">
        <title>Ethylene signaling mediates host invasion by parasitic plants.</title>
        <authorList>
            <person name="Yoshida S."/>
        </authorList>
    </citation>
    <scope>NUCLEOTIDE SEQUENCE</scope>
    <source>
        <strain evidence="9">Okayama</strain>
    </source>
</reference>
<evidence type="ECO:0000256" key="3">
    <source>
        <dbReference type="ARBA" id="ARBA00023015"/>
    </source>
</evidence>
<dbReference type="InterPro" id="IPR001005">
    <property type="entry name" value="SANT/Myb"/>
</dbReference>
<evidence type="ECO:0000256" key="4">
    <source>
        <dbReference type="ARBA" id="ARBA00023125"/>
    </source>
</evidence>
<dbReference type="SUPFAM" id="SSF46689">
    <property type="entry name" value="Homeodomain-like"/>
    <property type="match status" value="1"/>
</dbReference>
<dbReference type="InterPro" id="IPR017930">
    <property type="entry name" value="Myb_dom"/>
</dbReference>
<evidence type="ECO:0000313" key="9">
    <source>
        <dbReference type="EMBL" id="GFP86319.1"/>
    </source>
</evidence>
<dbReference type="PROSITE" id="PS51294">
    <property type="entry name" value="HTH_MYB"/>
    <property type="match status" value="2"/>
</dbReference>
<evidence type="ECO:0000259" key="8">
    <source>
        <dbReference type="PROSITE" id="PS51294"/>
    </source>
</evidence>
<dbReference type="GO" id="GO:0000981">
    <property type="term" value="F:DNA-binding transcription factor activity, RNA polymerase II-specific"/>
    <property type="evidence" value="ECO:0007669"/>
    <property type="project" value="TreeGrafter"/>
</dbReference>
<keyword evidence="3" id="KW-0805">Transcription regulation</keyword>
<comment type="subcellular location">
    <subcellularLocation>
        <location evidence="1">Nucleus</location>
    </subcellularLocation>
</comment>
<organism evidence="9 10">
    <name type="scientific">Phtheirospermum japonicum</name>
    <dbReference type="NCBI Taxonomy" id="374723"/>
    <lineage>
        <taxon>Eukaryota</taxon>
        <taxon>Viridiplantae</taxon>
        <taxon>Streptophyta</taxon>
        <taxon>Embryophyta</taxon>
        <taxon>Tracheophyta</taxon>
        <taxon>Spermatophyta</taxon>
        <taxon>Magnoliopsida</taxon>
        <taxon>eudicotyledons</taxon>
        <taxon>Gunneridae</taxon>
        <taxon>Pentapetalae</taxon>
        <taxon>asterids</taxon>
        <taxon>lamiids</taxon>
        <taxon>Lamiales</taxon>
        <taxon>Orobanchaceae</taxon>
        <taxon>Orobanchaceae incertae sedis</taxon>
        <taxon>Phtheirospermum</taxon>
    </lineage>
</organism>
<dbReference type="CDD" id="cd00167">
    <property type="entry name" value="SANT"/>
    <property type="match status" value="2"/>
</dbReference>
<keyword evidence="5" id="KW-0804">Transcription</keyword>